<dbReference type="RefSeq" id="XP_033587465.1">
    <property type="nucleotide sequence ID" value="XM_033730107.1"/>
</dbReference>
<keyword evidence="3" id="KW-0808">Transferase</keyword>
<keyword evidence="4" id="KW-1133">Transmembrane helix</keyword>
<dbReference type="GO" id="GO:0006487">
    <property type="term" value="P:protein N-linked glycosylation"/>
    <property type="evidence" value="ECO:0007669"/>
    <property type="project" value="TreeGrafter"/>
</dbReference>
<comment type="similarity">
    <text evidence="1">Belongs to the glycosyltransferase 34 family.</text>
</comment>
<organism evidence="5 6">
    <name type="scientific">Neohortaea acidophila</name>
    <dbReference type="NCBI Taxonomy" id="245834"/>
    <lineage>
        <taxon>Eukaryota</taxon>
        <taxon>Fungi</taxon>
        <taxon>Dikarya</taxon>
        <taxon>Ascomycota</taxon>
        <taxon>Pezizomycotina</taxon>
        <taxon>Dothideomycetes</taxon>
        <taxon>Dothideomycetidae</taxon>
        <taxon>Mycosphaerellales</taxon>
        <taxon>Teratosphaeriaceae</taxon>
        <taxon>Neohortaea</taxon>
    </lineage>
</organism>
<proteinExistence type="inferred from homology"/>
<dbReference type="PANTHER" id="PTHR31306">
    <property type="entry name" value="ALPHA-1,6-MANNOSYLTRANSFERASE MNN11-RELATED"/>
    <property type="match status" value="1"/>
</dbReference>
<evidence type="ECO:0000256" key="1">
    <source>
        <dbReference type="ARBA" id="ARBA00005664"/>
    </source>
</evidence>
<protein>
    <recommendedName>
        <fullName evidence="7">Galactosyl transferase GMA12/MNN10 family-domain-containing protein</fullName>
    </recommendedName>
</protein>
<dbReference type="GeneID" id="54471109"/>
<evidence type="ECO:0000256" key="4">
    <source>
        <dbReference type="SAM" id="Phobius"/>
    </source>
</evidence>
<keyword evidence="6" id="KW-1185">Reference proteome</keyword>
<dbReference type="SUPFAM" id="SSF53448">
    <property type="entry name" value="Nucleotide-diphospho-sugar transferases"/>
    <property type="match status" value="1"/>
</dbReference>
<dbReference type="PANTHER" id="PTHR31306:SF8">
    <property type="entry name" value="GLYCOSYLTRANSFERASE FAMILY 34 PROTEIN"/>
    <property type="match status" value="1"/>
</dbReference>
<evidence type="ECO:0000256" key="3">
    <source>
        <dbReference type="ARBA" id="ARBA00022679"/>
    </source>
</evidence>
<dbReference type="GO" id="GO:0000139">
    <property type="term" value="C:Golgi membrane"/>
    <property type="evidence" value="ECO:0007669"/>
    <property type="project" value="TreeGrafter"/>
</dbReference>
<dbReference type="Gene3D" id="3.90.550.10">
    <property type="entry name" value="Spore Coat Polysaccharide Biosynthesis Protein SpsA, Chain A"/>
    <property type="match status" value="1"/>
</dbReference>
<dbReference type="GO" id="GO:0016757">
    <property type="term" value="F:glycosyltransferase activity"/>
    <property type="evidence" value="ECO:0007669"/>
    <property type="project" value="UniProtKB-KW"/>
</dbReference>
<dbReference type="AlphaFoldDB" id="A0A6A6PLW1"/>
<evidence type="ECO:0000313" key="6">
    <source>
        <dbReference type="Proteomes" id="UP000799767"/>
    </source>
</evidence>
<dbReference type="PROSITE" id="PS51257">
    <property type="entry name" value="PROKAR_LIPOPROTEIN"/>
    <property type="match status" value="1"/>
</dbReference>
<evidence type="ECO:0008006" key="7">
    <source>
        <dbReference type="Google" id="ProtNLM"/>
    </source>
</evidence>
<evidence type="ECO:0000313" key="5">
    <source>
        <dbReference type="EMBL" id="KAF2480895.1"/>
    </source>
</evidence>
<accession>A0A6A6PLW1</accession>
<evidence type="ECO:0000256" key="2">
    <source>
        <dbReference type="ARBA" id="ARBA00022676"/>
    </source>
</evidence>
<reference evidence="5" key="1">
    <citation type="journal article" date="2020" name="Stud. Mycol.">
        <title>101 Dothideomycetes genomes: a test case for predicting lifestyles and emergence of pathogens.</title>
        <authorList>
            <person name="Haridas S."/>
            <person name="Albert R."/>
            <person name="Binder M."/>
            <person name="Bloem J."/>
            <person name="Labutti K."/>
            <person name="Salamov A."/>
            <person name="Andreopoulos B."/>
            <person name="Baker S."/>
            <person name="Barry K."/>
            <person name="Bills G."/>
            <person name="Bluhm B."/>
            <person name="Cannon C."/>
            <person name="Castanera R."/>
            <person name="Culley D."/>
            <person name="Daum C."/>
            <person name="Ezra D."/>
            <person name="Gonzalez J."/>
            <person name="Henrissat B."/>
            <person name="Kuo A."/>
            <person name="Liang C."/>
            <person name="Lipzen A."/>
            <person name="Lutzoni F."/>
            <person name="Magnuson J."/>
            <person name="Mondo S."/>
            <person name="Nolan M."/>
            <person name="Ohm R."/>
            <person name="Pangilinan J."/>
            <person name="Park H.-J."/>
            <person name="Ramirez L."/>
            <person name="Alfaro M."/>
            <person name="Sun H."/>
            <person name="Tritt A."/>
            <person name="Yoshinaga Y."/>
            <person name="Zwiers L.-H."/>
            <person name="Turgeon B."/>
            <person name="Goodwin S."/>
            <person name="Spatafora J."/>
            <person name="Crous P."/>
            <person name="Grigoriev I."/>
        </authorList>
    </citation>
    <scope>NUCLEOTIDE SEQUENCE</scope>
    <source>
        <strain evidence="5">CBS 113389</strain>
    </source>
</reference>
<keyword evidence="4" id="KW-0812">Transmembrane</keyword>
<keyword evidence="2" id="KW-0328">Glycosyltransferase</keyword>
<feature type="transmembrane region" description="Helical" evidence="4">
    <location>
        <begin position="21"/>
        <end position="42"/>
    </location>
</feature>
<dbReference type="InterPro" id="IPR029044">
    <property type="entry name" value="Nucleotide-diphossugar_trans"/>
</dbReference>
<dbReference type="EMBL" id="MU001639">
    <property type="protein sequence ID" value="KAF2480895.1"/>
    <property type="molecule type" value="Genomic_DNA"/>
</dbReference>
<dbReference type="Proteomes" id="UP000799767">
    <property type="component" value="Unassembled WGS sequence"/>
</dbReference>
<dbReference type="OrthoDB" id="407658at2759"/>
<gene>
    <name evidence="5" type="ORF">BDY17DRAFT_202135</name>
</gene>
<name>A0A6A6PLW1_9PEZI</name>
<sequence length="366" mass="42479">MRLPTQALSRRSCLTTRRRLLPRHIAYSLAIVACVFFLFHSFTSPSPPHKARITKVTERISPISDVYEASLRSHDEHNRIHDYDLVVFGDQAEGEYYSRAKYLLRLITNELALPAGKRREWLMWVDRDVILLNEQIPLDIFLPPPDFPHIHFLGTHDKIHGFNAGVFFIRVHEWSINLLKDVIAHSEADTPEAVHGSVKVGRFELTEELRDQRAFHTILRGDPYRDNVLYQPRNWYNTLPDSTDHHGKEGYLLTHFNELEGPREVGMTITILSHARSPESYSAPVSHTLYPRRIREFWERVREAKQLLPHAQARINEEAVWEGFRRLSYASTYETDVEKVLTAAIHMLSRALGRMDNVDLGHPEDA</sequence>
<keyword evidence="4" id="KW-0472">Membrane</keyword>
<dbReference type="InterPro" id="IPR008630">
    <property type="entry name" value="Glyco_trans_34"/>
</dbReference>